<dbReference type="GO" id="GO:0035615">
    <property type="term" value="F:clathrin adaptor activity"/>
    <property type="evidence" value="ECO:0007669"/>
    <property type="project" value="TreeGrafter"/>
</dbReference>
<dbReference type="Gene3D" id="1.25.40.90">
    <property type="match status" value="1"/>
</dbReference>
<evidence type="ECO:0000313" key="11">
    <source>
        <dbReference type="EMBL" id="KAK7883315.1"/>
    </source>
</evidence>
<reference evidence="12" key="1">
    <citation type="submission" date="2024-04" db="EMBL/GenBank/DDBJ databases">
        <title>Salinicola lusitanus LLJ914,a marine bacterium isolated from the Okinawa Trough.</title>
        <authorList>
            <person name="Li J."/>
        </authorList>
    </citation>
    <scope>NUCLEOTIDE SEQUENCE [LARGE SCALE GENOMIC DNA]</scope>
</reference>
<dbReference type="SMART" id="SM00273">
    <property type="entry name" value="ENTH"/>
    <property type="match status" value="1"/>
</dbReference>
<evidence type="ECO:0000259" key="9">
    <source>
        <dbReference type="PROSITE" id="PS50942"/>
    </source>
</evidence>
<keyword evidence="3" id="KW-0963">Cytoplasm</keyword>
<evidence type="ECO:0000256" key="1">
    <source>
        <dbReference type="ARBA" id="ARBA00004496"/>
    </source>
</evidence>
<dbReference type="GO" id="GO:0043325">
    <property type="term" value="F:phosphatidylinositol-3,4-bisphosphate binding"/>
    <property type="evidence" value="ECO:0007669"/>
    <property type="project" value="TreeGrafter"/>
</dbReference>
<comment type="caution">
    <text evidence="11">The sequence shown here is derived from an EMBL/GenBank/DDBJ whole genome shotgun (WGS) entry which is preliminary data.</text>
</comment>
<dbReference type="Gene3D" id="1.20.5.1700">
    <property type="match status" value="1"/>
</dbReference>
<evidence type="ECO:0008006" key="13">
    <source>
        <dbReference type="Google" id="ProtNLM"/>
    </source>
</evidence>
<keyword evidence="12" id="KW-1185">Reference proteome</keyword>
<feature type="domain" description="I/LWEQ" evidence="10">
    <location>
        <begin position="784"/>
        <end position="1005"/>
    </location>
</feature>
<dbReference type="InterPro" id="IPR002558">
    <property type="entry name" value="ILWEQ_dom"/>
</dbReference>
<dbReference type="FunFam" id="1.25.40.90:FF:000012">
    <property type="entry name" value="Huntingtin interacting protein 1-related"/>
    <property type="match status" value="1"/>
</dbReference>
<comment type="similarity">
    <text evidence="2">Belongs to the SLA2 family.</text>
</comment>
<dbReference type="GO" id="GO:0006897">
    <property type="term" value="P:endocytosis"/>
    <property type="evidence" value="ECO:0007669"/>
    <property type="project" value="UniProtKB-KW"/>
</dbReference>
<dbReference type="SUPFAM" id="SSF48464">
    <property type="entry name" value="ENTH/VHS domain"/>
    <property type="match status" value="1"/>
</dbReference>
<feature type="region of interest" description="Disordered" evidence="8">
    <location>
        <begin position="505"/>
        <end position="524"/>
    </location>
</feature>
<dbReference type="GO" id="GO:0098793">
    <property type="term" value="C:presynapse"/>
    <property type="evidence" value="ECO:0007669"/>
    <property type="project" value="TreeGrafter"/>
</dbReference>
<proteinExistence type="inferred from homology"/>
<dbReference type="AlphaFoldDB" id="A0AAW0MUP6"/>
<dbReference type="PROSITE" id="PS50942">
    <property type="entry name" value="ENTH"/>
    <property type="match status" value="1"/>
</dbReference>
<organism evidence="11 12">
    <name type="scientific">Mugilogobius chulae</name>
    <name type="common">yellowstripe goby</name>
    <dbReference type="NCBI Taxonomy" id="88201"/>
    <lineage>
        <taxon>Eukaryota</taxon>
        <taxon>Metazoa</taxon>
        <taxon>Chordata</taxon>
        <taxon>Craniata</taxon>
        <taxon>Vertebrata</taxon>
        <taxon>Euteleostomi</taxon>
        <taxon>Actinopterygii</taxon>
        <taxon>Neopterygii</taxon>
        <taxon>Teleostei</taxon>
        <taxon>Neoteleostei</taxon>
        <taxon>Acanthomorphata</taxon>
        <taxon>Gobiaria</taxon>
        <taxon>Gobiiformes</taxon>
        <taxon>Gobioidei</taxon>
        <taxon>Gobiidae</taxon>
        <taxon>Gobionellinae</taxon>
        <taxon>Mugilogobius</taxon>
    </lineage>
</organism>
<evidence type="ECO:0000259" key="10">
    <source>
        <dbReference type="PROSITE" id="PS50945"/>
    </source>
</evidence>
<evidence type="ECO:0000256" key="5">
    <source>
        <dbReference type="ARBA" id="ARBA00023054"/>
    </source>
</evidence>
<dbReference type="FunFam" id="1.20.5.1700:FF:000002">
    <property type="entry name" value="Huntingtin interacting protein 1"/>
    <property type="match status" value="1"/>
</dbReference>
<gene>
    <name evidence="11" type="ORF">WMY93_029489</name>
</gene>
<dbReference type="InterPro" id="IPR008942">
    <property type="entry name" value="ENTH_VHS"/>
</dbReference>
<protein>
    <recommendedName>
        <fullName evidence="13">Huntingtin interacting protein 1</fullName>
    </recommendedName>
</protein>
<dbReference type="GO" id="GO:0030136">
    <property type="term" value="C:clathrin-coated vesicle"/>
    <property type="evidence" value="ECO:0007669"/>
    <property type="project" value="TreeGrafter"/>
</dbReference>
<dbReference type="Gene3D" id="1.20.1410.10">
    <property type="entry name" value="I/LWEQ domain"/>
    <property type="match status" value="2"/>
</dbReference>
<dbReference type="GO" id="GO:0030864">
    <property type="term" value="C:cortical actin cytoskeleton"/>
    <property type="evidence" value="ECO:0007669"/>
    <property type="project" value="TreeGrafter"/>
</dbReference>
<keyword evidence="4" id="KW-0254">Endocytosis</keyword>
<keyword evidence="5 7" id="KW-0175">Coiled coil</keyword>
<dbReference type="PANTHER" id="PTHR10407">
    <property type="entry name" value="HUNTINGTIN INTERACTING PROTEIN 1"/>
    <property type="match status" value="1"/>
</dbReference>
<dbReference type="InterPro" id="IPR035964">
    <property type="entry name" value="I/LWEQ_dom_sf"/>
</dbReference>
<evidence type="ECO:0000256" key="6">
    <source>
        <dbReference type="ARBA" id="ARBA00023203"/>
    </source>
</evidence>
<dbReference type="InterPro" id="IPR032422">
    <property type="entry name" value="HIP1_clath-bd"/>
</dbReference>
<comment type="subcellular location">
    <subcellularLocation>
        <location evidence="1">Cytoplasm</location>
    </subcellularLocation>
</comment>
<dbReference type="EMBL" id="JBBPFD010000021">
    <property type="protein sequence ID" value="KAK7883315.1"/>
    <property type="molecule type" value="Genomic_DNA"/>
</dbReference>
<dbReference type="GO" id="GO:0048268">
    <property type="term" value="P:clathrin coat assembly"/>
    <property type="evidence" value="ECO:0007669"/>
    <property type="project" value="TreeGrafter"/>
</dbReference>
<dbReference type="SMART" id="SM00307">
    <property type="entry name" value="ILWEQ"/>
    <property type="match status" value="1"/>
</dbReference>
<dbReference type="Proteomes" id="UP001460270">
    <property type="component" value="Unassembled WGS sequence"/>
</dbReference>
<evidence type="ECO:0000256" key="4">
    <source>
        <dbReference type="ARBA" id="ARBA00022583"/>
    </source>
</evidence>
<name>A0AAW0MUP6_9GOBI</name>
<dbReference type="Pfam" id="PF07651">
    <property type="entry name" value="ANTH"/>
    <property type="match status" value="1"/>
</dbReference>
<feature type="compositionally biased region" description="Basic and acidic residues" evidence="8">
    <location>
        <begin position="505"/>
        <end position="523"/>
    </location>
</feature>
<keyword evidence="6" id="KW-0009">Actin-binding</keyword>
<feature type="coiled-coil region" evidence="7">
    <location>
        <begin position="362"/>
        <end position="466"/>
    </location>
</feature>
<dbReference type="GO" id="GO:0080025">
    <property type="term" value="F:phosphatidylinositol-3,5-bisphosphate binding"/>
    <property type="evidence" value="ECO:0007669"/>
    <property type="project" value="TreeGrafter"/>
</dbReference>
<feature type="domain" description="ENTH" evidence="9">
    <location>
        <begin position="24"/>
        <end position="151"/>
    </location>
</feature>
<evidence type="ECO:0000256" key="8">
    <source>
        <dbReference type="SAM" id="MobiDB-lite"/>
    </source>
</evidence>
<dbReference type="Gene3D" id="6.10.250.920">
    <property type="match status" value="1"/>
</dbReference>
<dbReference type="Pfam" id="PF01608">
    <property type="entry name" value="I_LWEQ"/>
    <property type="match status" value="1"/>
</dbReference>
<evidence type="ECO:0000256" key="7">
    <source>
        <dbReference type="SAM" id="Coils"/>
    </source>
</evidence>
<dbReference type="InterPro" id="IPR030224">
    <property type="entry name" value="Sla2_fam"/>
</dbReference>
<dbReference type="GO" id="GO:0007015">
    <property type="term" value="P:actin filament organization"/>
    <property type="evidence" value="ECO:0007669"/>
    <property type="project" value="TreeGrafter"/>
</dbReference>
<dbReference type="GO" id="GO:0051015">
    <property type="term" value="F:actin filament binding"/>
    <property type="evidence" value="ECO:0007669"/>
    <property type="project" value="TreeGrafter"/>
</dbReference>
<dbReference type="InterPro" id="IPR011417">
    <property type="entry name" value="ANTH_dom"/>
</dbReference>
<dbReference type="SUPFAM" id="SSF109885">
    <property type="entry name" value="I/LWEQ domain"/>
    <property type="match status" value="1"/>
</dbReference>
<dbReference type="GO" id="GO:0032051">
    <property type="term" value="F:clathrin light chain binding"/>
    <property type="evidence" value="ECO:0007669"/>
    <property type="project" value="TreeGrafter"/>
</dbReference>
<dbReference type="PROSITE" id="PS50945">
    <property type="entry name" value="I_LWEQ"/>
    <property type="match status" value="1"/>
</dbReference>
<sequence length="1019" mass="114206">MQQVPNAIPKVIRRTGGANSLELEKENFERGQAVSINKAINTQEVAVKEKHARNILFIIVYLRAHTFWASVNRLPLSSNAVLCWKFCHVFHKLLRDGHPNVIKDSMRNKADLTDMSRMWGHLSEGYGKLCSIYLKLLITKMEFHIKNPRFPGNLQMSNRQLEEAGENDVNNFFQLTVEMFDYLECELNLFLGVFNSLDMSRSVSVTAAGQCRLAPLIQVILDSSHLYDYTVKLLFKLHSCLPADTLQGHRDRFQEQFKKLKSLFYRSSNLQYFKRLIQIPQLPENPPNFLRASALSEHISPVVVIPAESSSPESEHVVETDDLVDTDIPVLPAAVETKFDDLFGTTAAVDPFNFNNQNGMRKDDKDRLIEQLTREIQSLKDELESFRLESGRLCQALRGRVNELEAELAEQSHLRLQAVGEAEFLKAELDDLRRVREDTEKEQRSLTEIEKKAQANEQRYTKLKEKYTELVQSHADLLRKNAEVTRQMTVARAAQDEVEAVRREMQEKVKTAQEAADRQEKAQQEQLQELQRELLSSRTELESLKSTVTSSQQSSEALSTQMAVLESEKAELVQSLSKVEAELAVRGEELQQAQTSLATERESGVKTAEALQNQLNEKESREQALEAQLVAARWCSLQGAVEEAERIIQDSLAQIEDPAHISCTSSADYLASRCQASLDCVDRLPAALETFLADNTVVSELVRALTQCGHLVGDTIVQGSATSHMVPVEKADALSESVKTCGAEALTLLGTIKQRDSMSSADISKLKATLHLILDTAEKLRPRGLELQQGELGDLVEQEMAATSAAVESAAARIEEMLNKSRAVDTGIKMEVNERILASCTELMQAIKELVLSSKDLQRDIVESGRGAATMKEFYAKNSRWTEGLISASKAVGWGLQSWWMLLIWCTAQLVAASKVKADKDSPKLHRLKQASRGVTQATAGVVASTKSGKSQIEETDTMDFSSMTLTQIKRQEMDSQVLVLELETRLQKERERLGELRKKHYELAGVAEGWGEEEEGTG</sequence>
<dbReference type="PANTHER" id="PTHR10407:SF14">
    <property type="entry name" value="HUNTINGTIN-INTERACTING PROTEIN 1"/>
    <property type="match status" value="1"/>
</dbReference>
<dbReference type="InterPro" id="IPR013809">
    <property type="entry name" value="ENTH"/>
</dbReference>
<dbReference type="Pfam" id="PF16515">
    <property type="entry name" value="HIP1_clath_bdg"/>
    <property type="match status" value="1"/>
</dbReference>
<evidence type="ECO:0000256" key="3">
    <source>
        <dbReference type="ARBA" id="ARBA00022490"/>
    </source>
</evidence>
<evidence type="ECO:0000256" key="2">
    <source>
        <dbReference type="ARBA" id="ARBA00010135"/>
    </source>
</evidence>
<evidence type="ECO:0000313" key="12">
    <source>
        <dbReference type="Proteomes" id="UP001460270"/>
    </source>
</evidence>
<accession>A0AAW0MUP6</accession>